<dbReference type="AlphaFoldDB" id="A0A251TW44"/>
<proteinExistence type="predicted"/>
<dbReference type="Proteomes" id="UP000215914">
    <property type="component" value="Chromosome 9"/>
</dbReference>
<reference evidence="1" key="3">
    <citation type="submission" date="2020-06" db="EMBL/GenBank/DDBJ databases">
        <title>Helianthus annuus Genome sequencing and assembly Release 2.</title>
        <authorList>
            <person name="Gouzy J."/>
            <person name="Langlade N."/>
            <person name="Munos S."/>
        </authorList>
    </citation>
    <scope>NUCLEOTIDE SEQUENCE</scope>
    <source>
        <tissue evidence="1">Leaves</tissue>
    </source>
</reference>
<evidence type="ECO:0000313" key="3">
    <source>
        <dbReference type="Proteomes" id="UP000215914"/>
    </source>
</evidence>
<dbReference type="Gramene" id="mRNA:HanXRQr2_Chr09g0391731">
    <property type="protein sequence ID" value="mRNA:HanXRQr2_Chr09g0391731"/>
    <property type="gene ID" value="HanXRQr2_Chr09g0391731"/>
</dbReference>
<reference evidence="2" key="2">
    <citation type="submission" date="2017-02" db="EMBL/GenBank/DDBJ databases">
        <title>Sunflower complete genome.</title>
        <authorList>
            <person name="Langlade N."/>
            <person name="Munos S."/>
        </authorList>
    </citation>
    <scope>NUCLEOTIDE SEQUENCE [LARGE SCALE GENOMIC DNA]</scope>
    <source>
        <tissue evidence="2">Leaves</tissue>
    </source>
</reference>
<organism evidence="2 3">
    <name type="scientific">Helianthus annuus</name>
    <name type="common">Common sunflower</name>
    <dbReference type="NCBI Taxonomy" id="4232"/>
    <lineage>
        <taxon>Eukaryota</taxon>
        <taxon>Viridiplantae</taxon>
        <taxon>Streptophyta</taxon>
        <taxon>Embryophyta</taxon>
        <taxon>Tracheophyta</taxon>
        <taxon>Spermatophyta</taxon>
        <taxon>Magnoliopsida</taxon>
        <taxon>eudicotyledons</taxon>
        <taxon>Gunneridae</taxon>
        <taxon>Pentapetalae</taxon>
        <taxon>asterids</taxon>
        <taxon>campanulids</taxon>
        <taxon>Asterales</taxon>
        <taxon>Asteraceae</taxon>
        <taxon>Asteroideae</taxon>
        <taxon>Heliantheae alliance</taxon>
        <taxon>Heliantheae</taxon>
        <taxon>Helianthus</taxon>
    </lineage>
</organism>
<accession>A0A251TW44</accession>
<evidence type="ECO:0000313" key="2">
    <source>
        <dbReference type="EMBL" id="OTG15357.1"/>
    </source>
</evidence>
<protein>
    <submittedName>
        <fullName evidence="2">Uncharacterized protein</fullName>
    </submittedName>
</protein>
<keyword evidence="3" id="KW-1185">Reference proteome</keyword>
<dbReference type="EMBL" id="MNCJ02000324">
    <property type="protein sequence ID" value="KAF5791178.1"/>
    <property type="molecule type" value="Genomic_DNA"/>
</dbReference>
<sequence>MMNKTTHKTQTQIHCKSKPVFRSTAKESTGIEAMTNTFIFWVISLLVKSEVELGSNLR</sequence>
<evidence type="ECO:0000313" key="1">
    <source>
        <dbReference type="EMBL" id="KAF5791178.1"/>
    </source>
</evidence>
<reference evidence="1 3" key="1">
    <citation type="journal article" date="2017" name="Nature">
        <title>The sunflower genome provides insights into oil metabolism, flowering and Asterid evolution.</title>
        <authorList>
            <person name="Badouin H."/>
            <person name="Gouzy J."/>
            <person name="Grassa C.J."/>
            <person name="Murat F."/>
            <person name="Staton S.E."/>
            <person name="Cottret L."/>
            <person name="Lelandais-Briere C."/>
            <person name="Owens G.L."/>
            <person name="Carrere S."/>
            <person name="Mayjonade B."/>
            <person name="Legrand L."/>
            <person name="Gill N."/>
            <person name="Kane N.C."/>
            <person name="Bowers J.E."/>
            <person name="Hubner S."/>
            <person name="Bellec A."/>
            <person name="Berard A."/>
            <person name="Berges H."/>
            <person name="Blanchet N."/>
            <person name="Boniface M.C."/>
            <person name="Brunel D."/>
            <person name="Catrice O."/>
            <person name="Chaidir N."/>
            <person name="Claudel C."/>
            <person name="Donnadieu C."/>
            <person name="Faraut T."/>
            <person name="Fievet G."/>
            <person name="Helmstetter N."/>
            <person name="King M."/>
            <person name="Knapp S.J."/>
            <person name="Lai Z."/>
            <person name="Le Paslier M.C."/>
            <person name="Lippi Y."/>
            <person name="Lorenzon L."/>
            <person name="Mandel J.R."/>
            <person name="Marage G."/>
            <person name="Marchand G."/>
            <person name="Marquand E."/>
            <person name="Bret-Mestries E."/>
            <person name="Morien E."/>
            <person name="Nambeesan S."/>
            <person name="Nguyen T."/>
            <person name="Pegot-Espagnet P."/>
            <person name="Pouilly N."/>
            <person name="Raftis F."/>
            <person name="Sallet E."/>
            <person name="Schiex T."/>
            <person name="Thomas J."/>
            <person name="Vandecasteele C."/>
            <person name="Vares D."/>
            <person name="Vear F."/>
            <person name="Vautrin S."/>
            <person name="Crespi M."/>
            <person name="Mangin B."/>
            <person name="Burke J.M."/>
            <person name="Salse J."/>
            <person name="Munos S."/>
            <person name="Vincourt P."/>
            <person name="Rieseberg L.H."/>
            <person name="Langlade N.B."/>
        </authorList>
    </citation>
    <scope>NUCLEOTIDE SEQUENCE [LARGE SCALE GENOMIC DNA]</scope>
    <source>
        <strain evidence="3">cv. SF193</strain>
        <tissue evidence="1">Leaves</tissue>
    </source>
</reference>
<dbReference type="InParanoid" id="A0A251TW44"/>
<dbReference type="EMBL" id="CM007898">
    <property type="protein sequence ID" value="OTG15357.1"/>
    <property type="molecule type" value="Genomic_DNA"/>
</dbReference>
<gene>
    <name evidence="2" type="ORF">HannXRQ_Chr09g0259521</name>
    <name evidence="1" type="ORF">HanXRQr2_Chr09g0391731</name>
</gene>
<name>A0A251TW44_HELAN</name>